<keyword evidence="1" id="KW-0233">DNA recombination</keyword>
<dbReference type="InterPro" id="IPR050090">
    <property type="entry name" value="Tyrosine_recombinase_XerCD"/>
</dbReference>
<proteinExistence type="predicted"/>
<name>A0A1H9EBE0_9BACI</name>
<accession>A0A1H9EBE0</accession>
<dbReference type="SUPFAM" id="SSF56349">
    <property type="entry name" value="DNA breaking-rejoining enzymes"/>
    <property type="match status" value="1"/>
</dbReference>
<dbReference type="CDD" id="cd01192">
    <property type="entry name" value="INT_C_like_3"/>
    <property type="match status" value="1"/>
</dbReference>
<organism evidence="3 4">
    <name type="scientific">Virgibacillus subterraneus</name>
    <dbReference type="NCBI Taxonomy" id="621109"/>
    <lineage>
        <taxon>Bacteria</taxon>
        <taxon>Bacillati</taxon>
        <taxon>Bacillota</taxon>
        <taxon>Bacilli</taxon>
        <taxon>Bacillales</taxon>
        <taxon>Bacillaceae</taxon>
        <taxon>Virgibacillus</taxon>
    </lineage>
</organism>
<dbReference type="PANTHER" id="PTHR30349">
    <property type="entry name" value="PHAGE INTEGRASE-RELATED"/>
    <property type="match status" value="1"/>
</dbReference>
<reference evidence="3 4" key="1">
    <citation type="submission" date="2016-10" db="EMBL/GenBank/DDBJ databases">
        <authorList>
            <person name="Varghese N."/>
            <person name="Submissions S."/>
        </authorList>
    </citation>
    <scope>NUCLEOTIDE SEQUENCE [LARGE SCALE GENOMIC DNA]</scope>
    <source>
        <strain evidence="3 4">CGMCC 1.7734</strain>
    </source>
</reference>
<dbReference type="Pfam" id="PF00589">
    <property type="entry name" value="Phage_integrase"/>
    <property type="match status" value="1"/>
</dbReference>
<dbReference type="Gene3D" id="1.10.443.10">
    <property type="entry name" value="Intergrase catalytic core"/>
    <property type="match status" value="1"/>
</dbReference>
<dbReference type="Proteomes" id="UP000198733">
    <property type="component" value="Unassembled WGS sequence"/>
</dbReference>
<evidence type="ECO:0000313" key="3">
    <source>
        <dbReference type="EMBL" id="SEQ23031.1"/>
    </source>
</evidence>
<keyword evidence="4" id="KW-1185">Reference proteome</keyword>
<dbReference type="RefSeq" id="WP_092503953.1">
    <property type="nucleotide sequence ID" value="NZ_FOEH01000002.1"/>
</dbReference>
<dbReference type="InterPro" id="IPR011010">
    <property type="entry name" value="DNA_brk_join_enz"/>
</dbReference>
<evidence type="ECO:0000313" key="4">
    <source>
        <dbReference type="Proteomes" id="UP000198733"/>
    </source>
</evidence>
<gene>
    <name evidence="3" type="ORF">SAMN05216232_1970</name>
</gene>
<feature type="domain" description="Tyr recombinase" evidence="2">
    <location>
        <begin position="6"/>
        <end position="176"/>
    </location>
</feature>
<dbReference type="EMBL" id="FOEH01000002">
    <property type="protein sequence ID" value="SEQ23031.1"/>
    <property type="molecule type" value="Genomic_DNA"/>
</dbReference>
<comment type="caution">
    <text evidence="3">The sequence shown here is derived from an EMBL/GenBank/DDBJ whole genome shotgun (WGS) entry which is preliminary data.</text>
</comment>
<sequence length="180" mass="21418">MNVVQPIKDREVIEEIKRTLKSRNERNHLLFLMGINTGLRVSDILKIKVGDVEGWYVNLREQKTRKFKRIHLNSELKKEIAAFTKGKHNHEYLFKSRQGVNKPITRGMAYVILREVADEFKIECIGTHSLRKTFGYWFYKRTKDIASLQKIFNHTSQLETLRYIGIEQENIDHMMHNFKI</sequence>
<dbReference type="PROSITE" id="PS51898">
    <property type="entry name" value="TYR_RECOMBINASE"/>
    <property type="match status" value="1"/>
</dbReference>
<dbReference type="PANTHER" id="PTHR30349:SF82">
    <property type="entry name" value="INTEGRASE_RECOMBINASE YOEC-RELATED"/>
    <property type="match status" value="1"/>
</dbReference>
<protein>
    <submittedName>
        <fullName evidence="3">Phage integrase family protein</fullName>
    </submittedName>
</protein>
<dbReference type="InterPro" id="IPR002104">
    <property type="entry name" value="Integrase_catalytic"/>
</dbReference>
<evidence type="ECO:0000256" key="1">
    <source>
        <dbReference type="ARBA" id="ARBA00023172"/>
    </source>
</evidence>
<dbReference type="InterPro" id="IPR013762">
    <property type="entry name" value="Integrase-like_cat_sf"/>
</dbReference>
<evidence type="ECO:0000259" key="2">
    <source>
        <dbReference type="PROSITE" id="PS51898"/>
    </source>
</evidence>